<evidence type="ECO:0000259" key="1">
    <source>
        <dbReference type="PROSITE" id="PS50144"/>
    </source>
</evidence>
<dbReference type="KEGG" id="mcha:111015611"/>
<feature type="domain" description="MATH" evidence="1">
    <location>
        <begin position="42"/>
        <end position="179"/>
    </location>
</feature>
<organism evidence="2 3">
    <name type="scientific">Momordica charantia</name>
    <name type="common">Bitter gourd</name>
    <name type="synonym">Balsam pear</name>
    <dbReference type="NCBI Taxonomy" id="3673"/>
    <lineage>
        <taxon>Eukaryota</taxon>
        <taxon>Viridiplantae</taxon>
        <taxon>Streptophyta</taxon>
        <taxon>Embryophyta</taxon>
        <taxon>Tracheophyta</taxon>
        <taxon>Spermatophyta</taxon>
        <taxon>Magnoliopsida</taxon>
        <taxon>eudicotyledons</taxon>
        <taxon>Gunneridae</taxon>
        <taxon>Pentapetalae</taxon>
        <taxon>rosids</taxon>
        <taxon>fabids</taxon>
        <taxon>Cucurbitales</taxon>
        <taxon>Cucurbitaceae</taxon>
        <taxon>Momordiceae</taxon>
        <taxon>Momordica</taxon>
    </lineage>
</organism>
<name>A0A6J1CYF6_MOMCH</name>
<feature type="domain" description="MATH" evidence="1">
    <location>
        <begin position="467"/>
        <end position="570"/>
    </location>
</feature>
<dbReference type="AlphaFoldDB" id="A0A6J1CYF6"/>
<dbReference type="OrthoDB" id="1883087at2759"/>
<evidence type="ECO:0000313" key="2">
    <source>
        <dbReference type="Proteomes" id="UP000504603"/>
    </source>
</evidence>
<proteinExistence type="predicted"/>
<dbReference type="PANTHER" id="PTHR46162">
    <property type="entry name" value="TRAF-LIKE FAMILY PROTEIN"/>
    <property type="match status" value="1"/>
</dbReference>
<evidence type="ECO:0000313" key="3">
    <source>
        <dbReference type="RefSeq" id="XP_022146383.1"/>
    </source>
</evidence>
<dbReference type="PANTHER" id="PTHR46162:SF65">
    <property type="entry name" value="F9D12.8 PROTEIN-RELATED"/>
    <property type="match status" value="1"/>
</dbReference>
<dbReference type="InterPro" id="IPR002083">
    <property type="entry name" value="MATH/TRAF_dom"/>
</dbReference>
<dbReference type="GeneID" id="111015611"/>
<dbReference type="Proteomes" id="UP000504603">
    <property type="component" value="Unplaced"/>
</dbReference>
<accession>A0A6J1CYF6</accession>
<sequence length="580" mass="65982">MNLFCGLNRNQAKMGNKNTTFLSPTTDAESPLVLRSIRDEKPLHYTLKIKSFSLLKKALASSKRDRFVSQIFHASGYKWKLALYPNGDKNRNGSGYISLYLVTAEDEIVSATSEVNVVLTFLVYDSLRDKYLAIQDGKVKRFHRMKTEWGFEKLISFDIFNNPSNGFLVGGYAAFGVDIFVIKSDDGGKGEILSLINPPEHYKFTWKINHFSTQSKTLSSDVFSVEGYHWRVELHPNGCPTAMSNYLSLFLIFDDLRELPDDSQVYVEYEMAVLSQVGDKHWFEYGGGDGWGCAEFMSLMDLKDTLSGYILNDILRSIRDEKPLHYTLQIQPFSLLKTALATCSRERYESPIFNVGGFKWKLALYPNGDKNRNGSGYISLYLVTAEDEIVSATSEVNVVLTFLVYDNLRDNYLAVLDGKVRRFHAMKTEWGFGKLVSLETFNDSSNGFLVDDCCAFGVDIFVMKLESYRWKIRLHPKGCSQESAGFLSLYLIFDSFKELLPQGCRVYAEFEIAVLSKYGVGHKKLESKCWFEFGGIETGLGFPEFMPLRDLKEVKKGYICDDTLIVKVKINVVSILKKLF</sequence>
<reference evidence="3" key="1">
    <citation type="submission" date="2025-08" db="UniProtKB">
        <authorList>
            <consortium name="RefSeq"/>
        </authorList>
    </citation>
    <scope>IDENTIFICATION</scope>
    <source>
        <strain evidence="3">OHB3-1</strain>
    </source>
</reference>
<dbReference type="SMART" id="SM00061">
    <property type="entry name" value="MATH"/>
    <property type="match status" value="4"/>
</dbReference>
<keyword evidence="2" id="KW-1185">Reference proteome</keyword>
<dbReference type="PROSITE" id="PS50144">
    <property type="entry name" value="MATH"/>
    <property type="match status" value="4"/>
</dbReference>
<feature type="domain" description="MATH" evidence="1">
    <location>
        <begin position="323"/>
        <end position="460"/>
    </location>
</feature>
<feature type="domain" description="MATH" evidence="1">
    <location>
        <begin position="201"/>
        <end position="321"/>
    </location>
</feature>
<dbReference type="SUPFAM" id="SSF49599">
    <property type="entry name" value="TRAF domain-like"/>
    <property type="match status" value="4"/>
</dbReference>
<dbReference type="InterPro" id="IPR008974">
    <property type="entry name" value="TRAF-like"/>
</dbReference>
<dbReference type="RefSeq" id="XP_022146383.1">
    <property type="nucleotide sequence ID" value="XM_022290691.1"/>
</dbReference>
<dbReference type="Pfam" id="PF22486">
    <property type="entry name" value="MATH_2"/>
    <property type="match status" value="4"/>
</dbReference>
<protein>
    <submittedName>
        <fullName evidence="3">Uncharacterized protein LOC111015611</fullName>
    </submittedName>
</protein>
<dbReference type="Gene3D" id="2.60.210.10">
    <property type="entry name" value="Apoptosis, Tumor Necrosis Factor Receptor Associated Protein 2, Chain A"/>
    <property type="match status" value="4"/>
</dbReference>
<gene>
    <name evidence="3" type="primary">LOC111015611</name>
</gene>
<dbReference type="CDD" id="cd00121">
    <property type="entry name" value="MATH"/>
    <property type="match status" value="4"/>
</dbReference>